<dbReference type="Proteomes" id="UP001187192">
    <property type="component" value="Unassembled WGS sequence"/>
</dbReference>
<keyword evidence="1" id="KW-1133">Transmembrane helix</keyword>
<keyword evidence="1" id="KW-0472">Membrane</keyword>
<proteinExistence type="predicted"/>
<protein>
    <submittedName>
        <fullName evidence="2">Uncharacterized protein</fullName>
    </submittedName>
</protein>
<evidence type="ECO:0000256" key="1">
    <source>
        <dbReference type="SAM" id="Phobius"/>
    </source>
</evidence>
<dbReference type="AlphaFoldDB" id="A0AA88JDW5"/>
<organism evidence="2 3">
    <name type="scientific">Ficus carica</name>
    <name type="common">Common fig</name>
    <dbReference type="NCBI Taxonomy" id="3494"/>
    <lineage>
        <taxon>Eukaryota</taxon>
        <taxon>Viridiplantae</taxon>
        <taxon>Streptophyta</taxon>
        <taxon>Embryophyta</taxon>
        <taxon>Tracheophyta</taxon>
        <taxon>Spermatophyta</taxon>
        <taxon>Magnoliopsida</taxon>
        <taxon>eudicotyledons</taxon>
        <taxon>Gunneridae</taxon>
        <taxon>Pentapetalae</taxon>
        <taxon>rosids</taxon>
        <taxon>fabids</taxon>
        <taxon>Rosales</taxon>
        <taxon>Moraceae</taxon>
        <taxon>Ficeae</taxon>
        <taxon>Ficus</taxon>
    </lineage>
</organism>
<dbReference type="EMBL" id="BTGU01013160">
    <property type="protein sequence ID" value="GMN73233.1"/>
    <property type="molecule type" value="Genomic_DNA"/>
</dbReference>
<accession>A0AA88JDW5</accession>
<gene>
    <name evidence="2" type="ORF">TIFTF001_053662</name>
</gene>
<reference evidence="2" key="1">
    <citation type="submission" date="2023-07" db="EMBL/GenBank/DDBJ databases">
        <title>draft genome sequence of fig (Ficus carica).</title>
        <authorList>
            <person name="Takahashi T."/>
            <person name="Nishimura K."/>
        </authorList>
    </citation>
    <scope>NUCLEOTIDE SEQUENCE</scope>
</reference>
<keyword evidence="1" id="KW-0812">Transmembrane</keyword>
<keyword evidence="3" id="KW-1185">Reference proteome</keyword>
<feature type="transmembrane region" description="Helical" evidence="1">
    <location>
        <begin position="12"/>
        <end position="33"/>
    </location>
</feature>
<evidence type="ECO:0000313" key="3">
    <source>
        <dbReference type="Proteomes" id="UP001187192"/>
    </source>
</evidence>
<sequence>MNGGETPFTAAFVAFITAEALVITATFIAGAVLNSGVW</sequence>
<evidence type="ECO:0000313" key="2">
    <source>
        <dbReference type="EMBL" id="GMN73233.1"/>
    </source>
</evidence>
<name>A0AA88JDW5_FICCA</name>
<comment type="caution">
    <text evidence="2">The sequence shown here is derived from an EMBL/GenBank/DDBJ whole genome shotgun (WGS) entry which is preliminary data.</text>
</comment>